<proteinExistence type="predicted"/>
<evidence type="ECO:0000313" key="1">
    <source>
        <dbReference type="EMBL" id="QJA86056.1"/>
    </source>
</evidence>
<sequence>MYNYAEERSKLFTEEGADTLLKIRDSVRAKLQVAGAVMADYVFTDGDAWTMLAALDYLVDREEIRELTTAGSVPGQCRVFVGGK</sequence>
<name>A0A6M3KVD8_9ZZZZ</name>
<organism evidence="1">
    <name type="scientific">viral metagenome</name>
    <dbReference type="NCBI Taxonomy" id="1070528"/>
    <lineage>
        <taxon>unclassified sequences</taxon>
        <taxon>metagenomes</taxon>
        <taxon>organismal metagenomes</taxon>
    </lineage>
</organism>
<accession>A0A6M3KVD8</accession>
<gene>
    <name evidence="1" type="ORF">MM415B02146_0010</name>
</gene>
<reference evidence="1" key="1">
    <citation type="submission" date="2020-03" db="EMBL/GenBank/DDBJ databases">
        <title>The deep terrestrial virosphere.</title>
        <authorList>
            <person name="Holmfeldt K."/>
            <person name="Nilsson E."/>
            <person name="Simone D."/>
            <person name="Lopez-Fernandez M."/>
            <person name="Wu X."/>
            <person name="de Brujin I."/>
            <person name="Lundin D."/>
            <person name="Andersson A."/>
            <person name="Bertilsson S."/>
            <person name="Dopson M."/>
        </authorList>
    </citation>
    <scope>NUCLEOTIDE SEQUENCE</scope>
    <source>
        <strain evidence="1">MM415B02146</strain>
    </source>
</reference>
<protein>
    <submittedName>
        <fullName evidence="1">Uncharacterized protein</fullName>
    </submittedName>
</protein>
<dbReference type="AlphaFoldDB" id="A0A6M3KVD8"/>
<dbReference type="EMBL" id="MT142611">
    <property type="protein sequence ID" value="QJA86056.1"/>
    <property type="molecule type" value="Genomic_DNA"/>
</dbReference>